<dbReference type="InterPro" id="IPR006707">
    <property type="entry name" value="T7SS_EccD"/>
</dbReference>
<feature type="transmembrane region" description="Helical" evidence="7">
    <location>
        <begin position="277"/>
        <end position="297"/>
    </location>
</feature>
<comment type="subcellular location">
    <subcellularLocation>
        <location evidence="1">Cell membrane</location>
        <topology evidence="1">Multi-pass membrane protein</topology>
    </subcellularLocation>
</comment>
<dbReference type="RefSeq" id="WP_046191475.1">
    <property type="nucleotide sequence ID" value="NZ_JACKUJ010000024.1"/>
</dbReference>
<organism evidence="9 12">
    <name type="scientific">Mycolicibacter arupensis</name>
    <dbReference type="NCBI Taxonomy" id="342002"/>
    <lineage>
        <taxon>Bacteria</taxon>
        <taxon>Bacillati</taxon>
        <taxon>Actinomycetota</taxon>
        <taxon>Actinomycetes</taxon>
        <taxon>Mycobacteriales</taxon>
        <taxon>Mycobacteriaceae</taxon>
        <taxon>Mycolicibacter</taxon>
    </lineage>
</organism>
<evidence type="ECO:0000313" key="9">
    <source>
        <dbReference type="EMBL" id="KKB97109.1"/>
    </source>
</evidence>
<dbReference type="EMBL" id="LASW01000189">
    <property type="protein sequence ID" value="KKB97109.1"/>
    <property type="molecule type" value="Genomic_DNA"/>
</dbReference>
<feature type="transmembrane region" description="Helical" evidence="7">
    <location>
        <begin position="227"/>
        <end position="245"/>
    </location>
</feature>
<reference evidence="12" key="1">
    <citation type="submission" date="2015-04" db="EMBL/GenBank/DDBJ databases">
        <title>Genome sequence of Mycobacterium arupense GUC1.</title>
        <authorList>
            <person name="Greninger A.L."/>
            <person name="Cunningham G."/>
            <person name="Chiu C.Y."/>
            <person name="Miller S."/>
        </authorList>
    </citation>
    <scope>NUCLEOTIDE SEQUENCE [LARGE SCALE GENOMIC DNA]</scope>
    <source>
        <strain evidence="12">GUC1</strain>
    </source>
</reference>
<dbReference type="PATRIC" id="fig|342002.3.peg.4112"/>
<feature type="transmembrane region" description="Helical" evidence="7">
    <location>
        <begin position="252"/>
        <end position="271"/>
    </location>
</feature>
<dbReference type="Gene3D" id="3.10.20.90">
    <property type="entry name" value="Phosphatidylinositol 3-kinase Catalytic Subunit, Chain A, domain 1"/>
    <property type="match status" value="1"/>
</dbReference>
<evidence type="ECO:0000256" key="6">
    <source>
        <dbReference type="ARBA" id="ARBA00023136"/>
    </source>
</evidence>
<feature type="transmembrane region" description="Helical" evidence="7">
    <location>
        <begin position="386"/>
        <end position="403"/>
    </location>
</feature>
<dbReference type="Proteomes" id="UP000192327">
    <property type="component" value="Unassembled WGS sequence"/>
</dbReference>
<evidence type="ECO:0000313" key="10">
    <source>
        <dbReference type="EMBL" id="OQZ91215.1"/>
    </source>
</evidence>
<evidence type="ECO:0000256" key="2">
    <source>
        <dbReference type="ARBA" id="ARBA00006162"/>
    </source>
</evidence>
<dbReference type="InterPro" id="IPR024962">
    <property type="entry name" value="YukD-like"/>
</dbReference>
<gene>
    <name evidence="11" type="primary">eccD</name>
    <name evidence="10" type="ORF">BST15_20165</name>
    <name evidence="11" type="ORF">E6Q54_23105</name>
    <name evidence="9" type="ORF">WR43_20580</name>
</gene>
<protein>
    <submittedName>
        <fullName evidence="9">Secretion protein EccD</fullName>
    </submittedName>
    <submittedName>
        <fullName evidence="10">Type VII secretion integral membrane protein EccD</fullName>
    </submittedName>
</protein>
<keyword evidence="4 7" id="KW-0812">Transmembrane</keyword>
<evidence type="ECO:0000313" key="14">
    <source>
        <dbReference type="Proteomes" id="UP000321797"/>
    </source>
</evidence>
<reference evidence="11 14" key="4">
    <citation type="submission" date="2018-09" db="EMBL/GenBank/DDBJ databases">
        <title>Metagenome Assembled Genomes from an Advanced Water Purification Facility.</title>
        <authorList>
            <person name="Stamps B.W."/>
            <person name="Spear J.R."/>
        </authorList>
    </citation>
    <scope>NUCLEOTIDE SEQUENCE [LARGE SCALE GENOMIC DNA]</scope>
    <source>
        <strain evidence="11">Bin_29_2</strain>
    </source>
</reference>
<dbReference type="Proteomes" id="UP000321797">
    <property type="component" value="Unassembled WGS sequence"/>
</dbReference>
<dbReference type="NCBIfam" id="TIGR03920">
    <property type="entry name" value="T7SS_EccD"/>
    <property type="match status" value="1"/>
</dbReference>
<keyword evidence="6 7" id="KW-0472">Membrane</keyword>
<feature type="transmembrane region" description="Helical" evidence="7">
    <location>
        <begin position="475"/>
        <end position="495"/>
    </location>
</feature>
<evidence type="ECO:0000256" key="1">
    <source>
        <dbReference type="ARBA" id="ARBA00004651"/>
    </source>
</evidence>
<feature type="transmembrane region" description="Helical" evidence="7">
    <location>
        <begin position="203"/>
        <end position="221"/>
    </location>
</feature>
<evidence type="ECO:0000313" key="13">
    <source>
        <dbReference type="Proteomes" id="UP000192327"/>
    </source>
</evidence>
<dbReference type="STRING" id="342002.BST15_20165"/>
<dbReference type="EMBL" id="SSGD01000176">
    <property type="protein sequence ID" value="TXI48796.1"/>
    <property type="molecule type" value="Genomic_DNA"/>
</dbReference>
<evidence type="ECO:0000313" key="12">
    <source>
        <dbReference type="Proteomes" id="UP000034416"/>
    </source>
</evidence>
<comment type="similarity">
    <text evidence="2">Belongs to the EccD/Snm4 family.</text>
</comment>
<keyword evidence="13" id="KW-1185">Reference proteome</keyword>
<dbReference type="Pfam" id="PF08817">
    <property type="entry name" value="YukD"/>
    <property type="match status" value="1"/>
</dbReference>
<accession>A0A0F5MR82</accession>
<feature type="domain" description="EccD-like transmembrane" evidence="8">
    <location>
        <begin position="146"/>
        <end position="502"/>
    </location>
</feature>
<comment type="caution">
    <text evidence="9">The sequence shown here is derived from an EMBL/GenBank/DDBJ whole genome shotgun (WGS) entry which is preliminary data.</text>
</comment>
<dbReference type="Pfam" id="PF19053">
    <property type="entry name" value="EccD"/>
    <property type="match status" value="1"/>
</dbReference>
<evidence type="ECO:0000256" key="5">
    <source>
        <dbReference type="ARBA" id="ARBA00022989"/>
    </source>
</evidence>
<evidence type="ECO:0000256" key="7">
    <source>
        <dbReference type="SAM" id="Phobius"/>
    </source>
</evidence>
<feature type="transmembrane region" description="Helical" evidence="7">
    <location>
        <begin position="360"/>
        <end position="380"/>
    </location>
</feature>
<dbReference type="EMBL" id="MVHH01000083">
    <property type="protein sequence ID" value="OQZ91215.1"/>
    <property type="molecule type" value="Genomic_DNA"/>
</dbReference>
<reference evidence="10 13" key="3">
    <citation type="submission" date="2016-12" db="EMBL/GenBank/DDBJ databases">
        <title>The new phylogeny of genus Mycobacterium.</title>
        <authorList>
            <person name="Tortoli E."/>
            <person name="Trovato A."/>
            <person name="Cirillo D.M."/>
        </authorList>
    </citation>
    <scope>NUCLEOTIDE SEQUENCE [LARGE SCALE GENOMIC DNA]</scope>
    <source>
        <strain evidence="10 13">DSM 44942</strain>
    </source>
</reference>
<feature type="transmembrane region" description="Helical" evidence="7">
    <location>
        <begin position="140"/>
        <end position="162"/>
    </location>
</feature>
<name>A0A0F5MR82_9MYCO</name>
<dbReference type="AlphaFoldDB" id="A0A0F5MR82"/>
<dbReference type="PIRSF" id="PIRSF017804">
    <property type="entry name" value="Secretion_EccD1"/>
    <property type="match status" value="1"/>
</dbReference>
<dbReference type="InterPro" id="IPR044049">
    <property type="entry name" value="EccD_transm"/>
</dbReference>
<feature type="transmembrane region" description="Helical" evidence="7">
    <location>
        <begin position="443"/>
        <end position="463"/>
    </location>
</feature>
<reference evidence="9" key="2">
    <citation type="submission" date="2015-04" db="EMBL/GenBank/DDBJ databases">
        <title>Genome sequence of Mycobacterium arupense strain GUC1.</title>
        <authorList>
            <person name="Greninger A.L."/>
            <person name="Cunningham G."/>
            <person name="Chiu C.Y."/>
            <person name="Miller S."/>
        </authorList>
    </citation>
    <scope>NUCLEOTIDE SEQUENCE</scope>
    <source>
        <strain evidence="9">GUC1</strain>
    </source>
</reference>
<evidence type="ECO:0000256" key="4">
    <source>
        <dbReference type="ARBA" id="ARBA00022692"/>
    </source>
</evidence>
<keyword evidence="5 7" id="KW-1133">Transmembrane helix</keyword>
<keyword evidence="3" id="KW-1003">Cell membrane</keyword>
<dbReference type="GO" id="GO:0005886">
    <property type="term" value="C:plasma membrane"/>
    <property type="evidence" value="ECO:0007669"/>
    <property type="project" value="UniProtKB-SubCell"/>
</dbReference>
<feature type="transmembrane region" description="Helical" evidence="7">
    <location>
        <begin position="168"/>
        <end position="191"/>
    </location>
</feature>
<evidence type="ECO:0000313" key="11">
    <source>
        <dbReference type="EMBL" id="TXI48796.1"/>
    </source>
</evidence>
<evidence type="ECO:0000259" key="8">
    <source>
        <dbReference type="Pfam" id="PF19053"/>
    </source>
</evidence>
<proteinExistence type="inferred from homology"/>
<feature type="transmembrane region" description="Helical" evidence="7">
    <location>
        <begin position="415"/>
        <end position="437"/>
    </location>
</feature>
<sequence>MTAAIESGQAGGDLASTGPRAVVVGVMAGEGVQIGTLLDADAPVSVMLDPLLNVINGRLQELEEPVLQPDGRGRWVLCLVDGTALRPNQSLTEQGVYDGDRLWLRFIEDRERRSPVIEHISTAVSVNLAKRFAPVDAATAVRVGVATLALGVLMATGLLAAWRVQHEGWLTAGFSAGLAFLVLIAAALILMQARNDSDRRVGDTLLATGLVPLVVAAAAAVPGEVGAAHAALGFGVAGIAALAVIRLTGRQLAAYAAVAVISVAVMFGGVLRMLFMTGAVTLMTCVYLACVLAYQWAPSLSRWFAGLRLPVFPSATSRWVFEARPDLPTTVVTTPGAPPSLEGPESIREVVLRAERARSFLTGLLTGLGVLTAVCITGLCDPHSDRTWLPVVLAGLTAGFLVLRGRSFRDRWQSVTVTLTGLVIIAAVVVRFVVVLWTPTALVVGVALLALVPMFGLLSAVIVPNTIYSPLFRKFVEWIEYLCLMPLFPLALWLMNTYEAIRYR</sequence>
<dbReference type="Proteomes" id="UP000034416">
    <property type="component" value="Unassembled WGS sequence"/>
</dbReference>
<evidence type="ECO:0000256" key="3">
    <source>
        <dbReference type="ARBA" id="ARBA00022475"/>
    </source>
</evidence>
<dbReference type="OrthoDB" id="4711249at2"/>